<evidence type="ECO:0000313" key="2">
    <source>
        <dbReference type="Proteomes" id="UP001302321"/>
    </source>
</evidence>
<gene>
    <name evidence="1" type="ORF">QBC36DRAFT_190060</name>
</gene>
<accession>A0AAN6W724</accession>
<reference evidence="1" key="2">
    <citation type="submission" date="2023-05" db="EMBL/GenBank/DDBJ databases">
        <authorList>
            <consortium name="Lawrence Berkeley National Laboratory"/>
            <person name="Steindorff A."/>
            <person name="Hensen N."/>
            <person name="Bonometti L."/>
            <person name="Westerberg I."/>
            <person name="Brannstrom I.O."/>
            <person name="Guillou S."/>
            <person name="Cros-Aarteil S."/>
            <person name="Calhoun S."/>
            <person name="Haridas S."/>
            <person name="Kuo A."/>
            <person name="Mondo S."/>
            <person name="Pangilinan J."/>
            <person name="Riley R."/>
            <person name="Labutti K."/>
            <person name="Andreopoulos B."/>
            <person name="Lipzen A."/>
            <person name="Chen C."/>
            <person name="Yanf M."/>
            <person name="Daum C."/>
            <person name="Ng V."/>
            <person name="Clum A."/>
            <person name="Ohm R."/>
            <person name="Martin F."/>
            <person name="Silar P."/>
            <person name="Natvig D."/>
            <person name="Lalanne C."/>
            <person name="Gautier V."/>
            <person name="Ament-Velasquez S.L."/>
            <person name="Kruys A."/>
            <person name="Hutchinson M.I."/>
            <person name="Powell A.J."/>
            <person name="Barry K."/>
            <person name="Miller A.N."/>
            <person name="Grigoriev I.V."/>
            <person name="Debuchy R."/>
            <person name="Gladieux P."/>
            <person name="Thoren M.H."/>
            <person name="Johannesson H."/>
        </authorList>
    </citation>
    <scope>NUCLEOTIDE SEQUENCE</scope>
    <source>
        <strain evidence="1">CBS 892.96</strain>
    </source>
</reference>
<organism evidence="1 2">
    <name type="scientific">Triangularia setosa</name>
    <dbReference type="NCBI Taxonomy" id="2587417"/>
    <lineage>
        <taxon>Eukaryota</taxon>
        <taxon>Fungi</taxon>
        <taxon>Dikarya</taxon>
        <taxon>Ascomycota</taxon>
        <taxon>Pezizomycotina</taxon>
        <taxon>Sordariomycetes</taxon>
        <taxon>Sordariomycetidae</taxon>
        <taxon>Sordariales</taxon>
        <taxon>Podosporaceae</taxon>
        <taxon>Triangularia</taxon>
    </lineage>
</organism>
<dbReference type="AlphaFoldDB" id="A0AAN6W724"/>
<comment type="caution">
    <text evidence="1">The sequence shown here is derived from an EMBL/GenBank/DDBJ whole genome shotgun (WGS) entry which is preliminary data.</text>
</comment>
<protein>
    <submittedName>
        <fullName evidence="1">Uncharacterized protein</fullName>
    </submittedName>
</protein>
<proteinExistence type="predicted"/>
<dbReference type="InterPro" id="IPR046670">
    <property type="entry name" value="DUF6540"/>
</dbReference>
<reference evidence="1" key="1">
    <citation type="journal article" date="2023" name="Mol. Phylogenet. Evol.">
        <title>Genome-scale phylogeny and comparative genomics of the fungal order Sordariales.</title>
        <authorList>
            <person name="Hensen N."/>
            <person name="Bonometti L."/>
            <person name="Westerberg I."/>
            <person name="Brannstrom I.O."/>
            <person name="Guillou S."/>
            <person name="Cros-Aarteil S."/>
            <person name="Calhoun S."/>
            <person name="Haridas S."/>
            <person name="Kuo A."/>
            <person name="Mondo S."/>
            <person name="Pangilinan J."/>
            <person name="Riley R."/>
            <person name="LaButti K."/>
            <person name="Andreopoulos B."/>
            <person name="Lipzen A."/>
            <person name="Chen C."/>
            <person name="Yan M."/>
            <person name="Daum C."/>
            <person name="Ng V."/>
            <person name="Clum A."/>
            <person name="Steindorff A."/>
            <person name="Ohm R.A."/>
            <person name="Martin F."/>
            <person name="Silar P."/>
            <person name="Natvig D.O."/>
            <person name="Lalanne C."/>
            <person name="Gautier V."/>
            <person name="Ament-Velasquez S.L."/>
            <person name="Kruys A."/>
            <person name="Hutchinson M.I."/>
            <person name="Powell A.J."/>
            <person name="Barry K."/>
            <person name="Miller A.N."/>
            <person name="Grigoriev I.V."/>
            <person name="Debuchy R."/>
            <person name="Gladieux P."/>
            <person name="Hiltunen Thoren M."/>
            <person name="Johannesson H."/>
        </authorList>
    </citation>
    <scope>NUCLEOTIDE SEQUENCE</scope>
    <source>
        <strain evidence="1">CBS 892.96</strain>
    </source>
</reference>
<dbReference type="Pfam" id="PF20174">
    <property type="entry name" value="DUF6540"/>
    <property type="match status" value="1"/>
</dbReference>
<evidence type="ECO:0000313" key="1">
    <source>
        <dbReference type="EMBL" id="KAK4175362.1"/>
    </source>
</evidence>
<keyword evidence="2" id="KW-1185">Reference proteome</keyword>
<dbReference type="Proteomes" id="UP001302321">
    <property type="component" value="Unassembled WGS sequence"/>
</dbReference>
<sequence>MIVAQPKLNRQRPGSILVTLAVYNGYPFKDHWAIFVRKSTTTQKGVLVHAQGDVRNGFIFEIKRNHDFAVTGNVPQMIDLQWVDGHFFNQAMWNNGVYKLERPGVPVCAFEASTARAPAPSRSLNPVEERAPTPARPARITQWNCQIWIVEAGAMLVEDQILTQDVLDYLPAIKQ</sequence>
<name>A0AAN6W724_9PEZI</name>
<dbReference type="EMBL" id="MU866237">
    <property type="protein sequence ID" value="KAK4175362.1"/>
    <property type="molecule type" value="Genomic_DNA"/>
</dbReference>